<proteinExistence type="predicted"/>
<comment type="caution">
    <text evidence="1">The sequence shown here is derived from an EMBL/GenBank/DDBJ whole genome shotgun (WGS) entry which is preliminary data.</text>
</comment>
<dbReference type="Proteomes" id="UP000770717">
    <property type="component" value="Unassembled WGS sequence"/>
</dbReference>
<keyword evidence="2" id="KW-1185">Reference proteome</keyword>
<reference evidence="1" key="1">
    <citation type="thesis" date="2020" institute="ProQuest LLC" country="789 East Eisenhower Parkway, Ann Arbor, MI, USA">
        <title>Comparative Genomics and Chromosome Evolution.</title>
        <authorList>
            <person name="Mudd A.B."/>
        </authorList>
    </citation>
    <scope>NUCLEOTIDE SEQUENCE</scope>
    <source>
        <strain evidence="1">HN-11 Male</strain>
        <tissue evidence="1">Kidney and liver</tissue>
    </source>
</reference>
<dbReference type="AlphaFoldDB" id="A0A8J6JZN9"/>
<sequence length="95" mass="11123">MLSRVNRLTEYARSSLDISFNKCRFPPVSRSHACPLFSVIGLQERSMTRLMYLYSSRIHEVTPYGRRSSLELMGMFSNTFFFLIQLKKSLHPKTL</sequence>
<evidence type="ECO:0000313" key="1">
    <source>
        <dbReference type="EMBL" id="KAG9474006.1"/>
    </source>
</evidence>
<dbReference type="EMBL" id="WNTK01000013">
    <property type="protein sequence ID" value="KAG9474006.1"/>
    <property type="molecule type" value="Genomic_DNA"/>
</dbReference>
<accession>A0A8J6JZN9</accession>
<name>A0A8J6JZN9_ELECQ</name>
<protein>
    <submittedName>
        <fullName evidence="1">Uncharacterized protein</fullName>
    </submittedName>
</protein>
<gene>
    <name evidence="1" type="ORF">GDO78_004357</name>
</gene>
<organism evidence="1 2">
    <name type="scientific">Eleutherodactylus coqui</name>
    <name type="common">Puerto Rican coqui</name>
    <dbReference type="NCBI Taxonomy" id="57060"/>
    <lineage>
        <taxon>Eukaryota</taxon>
        <taxon>Metazoa</taxon>
        <taxon>Chordata</taxon>
        <taxon>Craniata</taxon>
        <taxon>Vertebrata</taxon>
        <taxon>Euteleostomi</taxon>
        <taxon>Amphibia</taxon>
        <taxon>Batrachia</taxon>
        <taxon>Anura</taxon>
        <taxon>Neobatrachia</taxon>
        <taxon>Hyloidea</taxon>
        <taxon>Eleutherodactylidae</taxon>
        <taxon>Eleutherodactylinae</taxon>
        <taxon>Eleutherodactylus</taxon>
        <taxon>Eleutherodactylus</taxon>
    </lineage>
</organism>
<evidence type="ECO:0000313" key="2">
    <source>
        <dbReference type="Proteomes" id="UP000770717"/>
    </source>
</evidence>